<feature type="region of interest" description="Disordered" evidence="1">
    <location>
        <begin position="343"/>
        <end position="416"/>
    </location>
</feature>
<organism evidence="2 3">
    <name type="scientific">Dryococelus australis</name>
    <dbReference type="NCBI Taxonomy" id="614101"/>
    <lineage>
        <taxon>Eukaryota</taxon>
        <taxon>Metazoa</taxon>
        <taxon>Ecdysozoa</taxon>
        <taxon>Arthropoda</taxon>
        <taxon>Hexapoda</taxon>
        <taxon>Insecta</taxon>
        <taxon>Pterygota</taxon>
        <taxon>Neoptera</taxon>
        <taxon>Polyneoptera</taxon>
        <taxon>Phasmatodea</taxon>
        <taxon>Verophasmatodea</taxon>
        <taxon>Anareolatae</taxon>
        <taxon>Phasmatidae</taxon>
        <taxon>Eurycanthinae</taxon>
        <taxon>Dryococelus</taxon>
    </lineage>
</organism>
<gene>
    <name evidence="2" type="ORF">PR048_026413</name>
</gene>
<evidence type="ECO:0000256" key="1">
    <source>
        <dbReference type="SAM" id="MobiDB-lite"/>
    </source>
</evidence>
<sequence>MESLRIPFGIELRGRTMPVLHEAFFATVTRKSSFLRKSRLSTSQTLGGRNRNGRRNSQLRLPFTWRLHSFARIQEPTNQEPQLSPAYIIMNAQACAALEILHLSWQLFRAVAICSIQEAVRPAPSIYVTRGRGVRSRTYKWQEAVCGSPDGMGRHLYADISLWNRCHKELLLFAAIEGGYTRVSRYVVGCGQVCLVTPVDLRVAVPFSPGYVLEIVSDRTELDGEAVGTQCCRQSLRKLRITINGGRIHDFQKGLVYLEQPINTYRQSFLSSVLVRRLPSSSESLGVSIFARLLSQSSHFAIGDCQTSDCGGIYITGVLAQNLHIEGGTRWNVLAHDLKSHTPPAGWDSDVSPAQLSSIPRRPGPPAGLDSDVSLAQLSSIPRRPGPPAGWDSDVSPAQLSSIPRRPGPPAGWDSDVSLAQLSSIPRRPGPPAGWDSDVSLAQLSSIPRRPGPPAGWDSDVSPAQLSSIPRRPGDKPAVLYCVARGNLRTEKNGEDSATRNGNLRGLNGILDREQTVYRPLYHEQPISIHGSWSVCRASGVRWIELGGSEVLRADACDVSAGMQGRRKREISEKTRRLAPSSGTVLTCKNPGATPPGLEPGSPCWEVSSLDYYSTAETSGPITQCPAYLKVFPAFVIEKRVRDKGDTATHIKCPIAAKRKALYCRAVFF</sequence>
<evidence type="ECO:0000313" key="2">
    <source>
        <dbReference type="EMBL" id="KAJ8872797.1"/>
    </source>
</evidence>
<reference evidence="2 3" key="1">
    <citation type="submission" date="2023-02" db="EMBL/GenBank/DDBJ databases">
        <title>LHISI_Scaffold_Assembly.</title>
        <authorList>
            <person name="Stuart O.P."/>
            <person name="Cleave R."/>
            <person name="Magrath M.J.L."/>
            <person name="Mikheyev A.S."/>
        </authorList>
    </citation>
    <scope>NUCLEOTIDE SEQUENCE [LARGE SCALE GENOMIC DNA]</scope>
    <source>
        <strain evidence="2">Daus_M_001</strain>
        <tissue evidence="2">Leg muscle</tissue>
    </source>
</reference>
<accession>A0ABQ9GLB9</accession>
<comment type="caution">
    <text evidence="2">The sequence shown here is derived from an EMBL/GenBank/DDBJ whole genome shotgun (WGS) entry which is preliminary data.</text>
</comment>
<protein>
    <submittedName>
        <fullName evidence="2">Uncharacterized protein</fullName>
    </submittedName>
</protein>
<proteinExistence type="predicted"/>
<dbReference type="Proteomes" id="UP001159363">
    <property type="component" value="Chromosome 10"/>
</dbReference>
<name>A0ABQ9GLB9_9NEOP</name>
<evidence type="ECO:0000313" key="3">
    <source>
        <dbReference type="Proteomes" id="UP001159363"/>
    </source>
</evidence>
<dbReference type="EMBL" id="JARBHB010000011">
    <property type="protein sequence ID" value="KAJ8872797.1"/>
    <property type="molecule type" value="Genomic_DNA"/>
</dbReference>
<keyword evidence="3" id="KW-1185">Reference proteome</keyword>